<name>A0AAE0FBV8_9CHLO</name>
<dbReference type="GO" id="GO:0016887">
    <property type="term" value="F:ATP hydrolysis activity"/>
    <property type="evidence" value="ECO:0007669"/>
    <property type="project" value="InterPro"/>
</dbReference>
<organism evidence="2 3">
    <name type="scientific">Cymbomonas tetramitiformis</name>
    <dbReference type="NCBI Taxonomy" id="36881"/>
    <lineage>
        <taxon>Eukaryota</taxon>
        <taxon>Viridiplantae</taxon>
        <taxon>Chlorophyta</taxon>
        <taxon>Pyramimonadophyceae</taxon>
        <taxon>Pyramimonadales</taxon>
        <taxon>Pyramimonadaceae</taxon>
        <taxon>Cymbomonas</taxon>
    </lineage>
</organism>
<dbReference type="PROSITE" id="PS50893">
    <property type="entry name" value="ABC_TRANSPORTER_2"/>
    <property type="match status" value="1"/>
</dbReference>
<dbReference type="AlphaFoldDB" id="A0AAE0FBV8"/>
<dbReference type="InterPro" id="IPR027417">
    <property type="entry name" value="P-loop_NTPase"/>
</dbReference>
<keyword evidence="3" id="KW-1185">Reference proteome</keyword>
<reference evidence="2 3" key="1">
    <citation type="journal article" date="2015" name="Genome Biol. Evol.">
        <title>Comparative Genomics of a Bacterivorous Green Alga Reveals Evolutionary Causalities and Consequences of Phago-Mixotrophic Mode of Nutrition.</title>
        <authorList>
            <person name="Burns J.A."/>
            <person name="Paasch A."/>
            <person name="Narechania A."/>
            <person name="Kim E."/>
        </authorList>
    </citation>
    <scope>NUCLEOTIDE SEQUENCE [LARGE SCALE GENOMIC DNA]</scope>
    <source>
        <strain evidence="2 3">PLY_AMNH</strain>
    </source>
</reference>
<dbReference type="Pfam" id="PF00005">
    <property type="entry name" value="ABC_tran"/>
    <property type="match status" value="1"/>
</dbReference>
<evidence type="ECO:0000259" key="1">
    <source>
        <dbReference type="PROSITE" id="PS50893"/>
    </source>
</evidence>
<gene>
    <name evidence="2" type="ORF">CYMTET_34331</name>
</gene>
<proteinExistence type="predicted"/>
<dbReference type="Proteomes" id="UP001190700">
    <property type="component" value="Unassembled WGS sequence"/>
</dbReference>
<dbReference type="InterPro" id="IPR017871">
    <property type="entry name" value="ABC_transporter-like_CS"/>
</dbReference>
<dbReference type="GO" id="GO:0015421">
    <property type="term" value="F:ABC-type oligopeptide transporter activity"/>
    <property type="evidence" value="ECO:0007669"/>
    <property type="project" value="TreeGrafter"/>
</dbReference>
<dbReference type="GO" id="GO:0090374">
    <property type="term" value="P:oligopeptide export from mitochondrion"/>
    <property type="evidence" value="ECO:0007669"/>
    <property type="project" value="TreeGrafter"/>
</dbReference>
<dbReference type="PROSITE" id="PS00211">
    <property type="entry name" value="ABC_TRANSPORTER_1"/>
    <property type="match status" value="1"/>
</dbReference>
<dbReference type="PANTHER" id="PTHR43394:SF1">
    <property type="entry name" value="ATP-BINDING CASSETTE SUB-FAMILY B MEMBER 10, MITOCHONDRIAL"/>
    <property type="match status" value="1"/>
</dbReference>
<dbReference type="SUPFAM" id="SSF52540">
    <property type="entry name" value="P-loop containing nucleoside triphosphate hydrolases"/>
    <property type="match status" value="1"/>
</dbReference>
<dbReference type="PANTHER" id="PTHR43394">
    <property type="entry name" value="ATP-DEPENDENT PERMEASE MDL1, MITOCHONDRIAL"/>
    <property type="match status" value="1"/>
</dbReference>
<evidence type="ECO:0000313" key="2">
    <source>
        <dbReference type="EMBL" id="KAK3256536.1"/>
    </source>
</evidence>
<evidence type="ECO:0000313" key="3">
    <source>
        <dbReference type="Proteomes" id="UP001190700"/>
    </source>
</evidence>
<protein>
    <recommendedName>
        <fullName evidence="1">ABC transporter domain-containing protein</fullName>
    </recommendedName>
</protein>
<dbReference type="EMBL" id="LGRX02021568">
    <property type="protein sequence ID" value="KAK3256536.1"/>
    <property type="molecule type" value="Genomic_DNA"/>
</dbReference>
<accession>A0AAE0FBV8</accession>
<dbReference type="InterPro" id="IPR039421">
    <property type="entry name" value="Type_1_exporter"/>
</dbReference>
<sequence length="181" mass="19975">MDVCWDKQMGLVSQDPVLFSMTLHENIAFGDDDASIMRVEQAAKLANAHDFITSFPDGYGTKVGERGVRLSGGQRQRIAIARALLPNPSILVFDEATSALDAESEFQVQSSIEELLRHHATFANDKCLLVVGHRLSTVRDAQAIIVVRDGKGIERGTHEQLLAMKGVYAELIGRQVMQWPT</sequence>
<comment type="caution">
    <text evidence="2">The sequence shown here is derived from an EMBL/GenBank/DDBJ whole genome shotgun (WGS) entry which is preliminary data.</text>
</comment>
<dbReference type="InterPro" id="IPR003439">
    <property type="entry name" value="ABC_transporter-like_ATP-bd"/>
</dbReference>
<feature type="domain" description="ABC transporter" evidence="1">
    <location>
        <begin position="1"/>
        <end position="174"/>
    </location>
</feature>
<dbReference type="GO" id="GO:0005524">
    <property type="term" value="F:ATP binding"/>
    <property type="evidence" value="ECO:0007669"/>
    <property type="project" value="InterPro"/>
</dbReference>
<dbReference type="Gene3D" id="3.40.50.300">
    <property type="entry name" value="P-loop containing nucleotide triphosphate hydrolases"/>
    <property type="match status" value="1"/>
</dbReference>
<dbReference type="GO" id="GO:0005743">
    <property type="term" value="C:mitochondrial inner membrane"/>
    <property type="evidence" value="ECO:0007669"/>
    <property type="project" value="TreeGrafter"/>
</dbReference>